<feature type="region of interest" description="Disordered" evidence="1">
    <location>
        <begin position="245"/>
        <end position="266"/>
    </location>
</feature>
<proteinExistence type="predicted"/>
<organism evidence="3 4">
    <name type="scientific">Streptomyces argenteolus</name>
    <dbReference type="NCBI Taxonomy" id="67274"/>
    <lineage>
        <taxon>Bacteria</taxon>
        <taxon>Bacillati</taxon>
        <taxon>Actinomycetota</taxon>
        <taxon>Actinomycetes</taxon>
        <taxon>Kitasatosporales</taxon>
        <taxon>Streptomycetaceae</taxon>
        <taxon>Streptomyces</taxon>
    </lineage>
</organism>
<name>A0ABW6XFG1_9ACTN</name>
<dbReference type="NCBIfam" id="TIGR04222">
    <property type="entry name" value="near_uncomplex"/>
    <property type="match status" value="1"/>
</dbReference>
<gene>
    <name evidence="3" type="ORF">ACFY8O_31725</name>
</gene>
<dbReference type="InterPro" id="IPR026467">
    <property type="entry name" value="Ser/Gly_Cys_C_dom"/>
</dbReference>
<keyword evidence="2" id="KW-0472">Membrane</keyword>
<feature type="transmembrane region" description="Helical" evidence="2">
    <location>
        <begin position="176"/>
        <end position="195"/>
    </location>
</feature>
<feature type="compositionally biased region" description="Low complexity" evidence="1">
    <location>
        <begin position="255"/>
        <end position="266"/>
    </location>
</feature>
<protein>
    <submittedName>
        <fullName evidence="3">TIGR04222 domain-containing membrane protein</fullName>
    </submittedName>
</protein>
<dbReference type="RefSeq" id="WP_387908537.1">
    <property type="nucleotide sequence ID" value="NZ_JBIBEG010000013.1"/>
</dbReference>
<comment type="caution">
    <text evidence="3">The sequence shown here is derived from an EMBL/GenBank/DDBJ whole genome shotgun (WGS) entry which is preliminary data.</text>
</comment>
<reference evidence="3 4" key="1">
    <citation type="submission" date="2024-10" db="EMBL/GenBank/DDBJ databases">
        <title>The Natural Products Discovery Center: Release of the First 8490 Sequenced Strains for Exploring Actinobacteria Biosynthetic Diversity.</title>
        <authorList>
            <person name="Kalkreuter E."/>
            <person name="Kautsar S.A."/>
            <person name="Yang D."/>
            <person name="Bader C.D."/>
            <person name="Teijaro C.N."/>
            <person name="Fluegel L."/>
            <person name="Davis C.M."/>
            <person name="Simpson J.R."/>
            <person name="Lauterbach L."/>
            <person name="Steele A.D."/>
            <person name="Gui C."/>
            <person name="Meng S."/>
            <person name="Li G."/>
            <person name="Viehrig K."/>
            <person name="Ye F."/>
            <person name="Su P."/>
            <person name="Kiefer A.F."/>
            <person name="Nichols A."/>
            <person name="Cepeda A.J."/>
            <person name="Yan W."/>
            <person name="Fan B."/>
            <person name="Jiang Y."/>
            <person name="Adhikari A."/>
            <person name="Zheng C.-J."/>
            <person name="Schuster L."/>
            <person name="Cowan T.M."/>
            <person name="Smanski M.J."/>
            <person name="Chevrette M.G."/>
            <person name="De Carvalho L.P.S."/>
            <person name="Shen B."/>
        </authorList>
    </citation>
    <scope>NUCLEOTIDE SEQUENCE [LARGE SCALE GENOMIC DNA]</scope>
    <source>
        <strain evidence="3 4">NPDC012540</strain>
    </source>
</reference>
<feature type="region of interest" description="Disordered" evidence="1">
    <location>
        <begin position="309"/>
        <end position="347"/>
    </location>
</feature>
<sequence length="347" mass="33546">MNTLALVLTLAVAVSSVALVVATRRAGLRGGGTDAHVHDLFEEAFLKGGPARAVDTALTRMHTDGRLTVGGPGIVVVRRNEAHDAVERAVLQELAAAPSGALHTLRENVMRHPAVQEIGDGLAARGLLVPPGESRTRRTWGLALGIGGIVGFPVSIALTITQYALYDGFAEIPFPFVLKVLPALVVGAVVGLVTASGARSRLTGAGRGAAEAFRAANAHVTDPAHLVATQGLGALSDTELRAQLTAAARQRRAGHSSSAHSSSSSSSSASAAAFVPVAWCAGVGPGGGGCGGSSGGGGGSGTGSSCSSGSSCGGGGGSSCGSSGSSCGGGGGSSCGGGGSSCGGGGS</sequence>
<feature type="transmembrane region" description="Helical" evidence="2">
    <location>
        <begin position="140"/>
        <end position="164"/>
    </location>
</feature>
<dbReference type="Proteomes" id="UP001602322">
    <property type="component" value="Unassembled WGS sequence"/>
</dbReference>
<evidence type="ECO:0000313" key="3">
    <source>
        <dbReference type="EMBL" id="MFF5900464.1"/>
    </source>
</evidence>
<dbReference type="EMBL" id="JBIBEG010000013">
    <property type="protein sequence ID" value="MFF5900464.1"/>
    <property type="molecule type" value="Genomic_DNA"/>
</dbReference>
<feature type="compositionally biased region" description="Gly residues" evidence="1">
    <location>
        <begin position="326"/>
        <end position="347"/>
    </location>
</feature>
<keyword evidence="2" id="KW-0812">Transmembrane</keyword>
<evidence type="ECO:0000256" key="2">
    <source>
        <dbReference type="SAM" id="Phobius"/>
    </source>
</evidence>
<evidence type="ECO:0000313" key="4">
    <source>
        <dbReference type="Proteomes" id="UP001602322"/>
    </source>
</evidence>
<accession>A0ABW6XFG1</accession>
<keyword evidence="4" id="KW-1185">Reference proteome</keyword>
<keyword evidence="2" id="KW-1133">Transmembrane helix</keyword>
<evidence type="ECO:0000256" key="1">
    <source>
        <dbReference type="SAM" id="MobiDB-lite"/>
    </source>
</evidence>